<reference evidence="1 2" key="1">
    <citation type="submission" date="2014-07" db="EMBL/GenBank/DDBJ databases">
        <title>Methanogenic archaea and the global carbon cycle.</title>
        <authorList>
            <person name="Henriksen J.R."/>
            <person name="Luke J."/>
            <person name="Reinhart S."/>
            <person name="Benedict M.N."/>
            <person name="Youngblut N.D."/>
            <person name="Metcalf M.E."/>
            <person name="Whitaker R.J."/>
            <person name="Metcalf W.W."/>
        </authorList>
    </citation>
    <scope>NUCLEOTIDE SEQUENCE [LARGE SCALE GENOMIC DNA]</scope>
    <source>
        <strain evidence="1 2">HB-1</strain>
    </source>
</reference>
<keyword evidence="2" id="KW-1185">Reference proteome</keyword>
<sequence>MDKPVYTLIYKTVQVTDEVYLYCYPSDIKIFETEEAAQVKAEELNNT</sequence>
<accession>A0A0E3SH36</accession>
<dbReference type="EMBL" id="CP009516">
    <property type="protein sequence ID" value="AKB79737.1"/>
    <property type="molecule type" value="Genomic_DNA"/>
</dbReference>
<dbReference type="Proteomes" id="UP000033101">
    <property type="component" value="Chromosome"/>
</dbReference>
<dbReference type="KEGG" id="mhor:MSHOH_3254"/>
<dbReference type="AlphaFoldDB" id="A0A0E3SH36"/>
<protein>
    <submittedName>
        <fullName evidence="1">Uncharacterized protein</fullName>
    </submittedName>
</protein>
<organism evidence="1 2">
    <name type="scientific">Methanosarcina horonobensis HB-1 = JCM 15518</name>
    <dbReference type="NCBI Taxonomy" id="1434110"/>
    <lineage>
        <taxon>Archaea</taxon>
        <taxon>Methanobacteriati</taxon>
        <taxon>Methanobacteriota</taxon>
        <taxon>Stenosarchaea group</taxon>
        <taxon>Methanomicrobia</taxon>
        <taxon>Methanosarcinales</taxon>
        <taxon>Methanosarcinaceae</taxon>
        <taxon>Methanosarcina</taxon>
    </lineage>
</organism>
<dbReference type="PATRIC" id="fig|1434110.4.peg.4184"/>
<proteinExistence type="predicted"/>
<evidence type="ECO:0000313" key="1">
    <source>
        <dbReference type="EMBL" id="AKB79737.1"/>
    </source>
</evidence>
<dbReference type="HOGENOM" id="CLU_3163117_0_0_2"/>
<evidence type="ECO:0000313" key="2">
    <source>
        <dbReference type="Proteomes" id="UP000033101"/>
    </source>
</evidence>
<name>A0A0E3SH36_9EURY</name>
<gene>
    <name evidence="1" type="ORF">MSHOH_3254</name>
</gene>